<evidence type="ECO:0000256" key="2">
    <source>
        <dbReference type="ARBA" id="ARBA00022741"/>
    </source>
</evidence>
<comment type="caution">
    <text evidence="7">The sequence shown here is derived from an EMBL/GenBank/DDBJ whole genome shotgun (WGS) entry which is preliminary data.</text>
</comment>
<dbReference type="Proteomes" id="UP001187682">
    <property type="component" value="Unassembled WGS sequence"/>
</dbReference>
<evidence type="ECO:0000313" key="7">
    <source>
        <dbReference type="EMBL" id="SPN98427.1"/>
    </source>
</evidence>
<evidence type="ECO:0000256" key="4">
    <source>
        <dbReference type="ARBA" id="ARBA00047811"/>
    </source>
</evidence>
<keyword evidence="7" id="KW-0418">Kinase</keyword>
<dbReference type="PANTHER" id="PTHR24056">
    <property type="entry name" value="CELL DIVISION PROTEIN KINASE"/>
    <property type="match status" value="1"/>
</dbReference>
<dbReference type="GO" id="GO:0004693">
    <property type="term" value="F:cyclin-dependent protein serine/threonine kinase activity"/>
    <property type="evidence" value="ECO:0007669"/>
    <property type="project" value="UniProtKB-EC"/>
</dbReference>
<evidence type="ECO:0000313" key="8">
    <source>
        <dbReference type="Proteomes" id="UP001187682"/>
    </source>
</evidence>
<evidence type="ECO:0000256" key="5">
    <source>
        <dbReference type="ARBA" id="ARBA00048367"/>
    </source>
</evidence>
<keyword evidence="8" id="KW-1185">Reference proteome</keyword>
<dbReference type="GO" id="GO:0000082">
    <property type="term" value="P:G1/S transition of mitotic cell cycle"/>
    <property type="evidence" value="ECO:0007669"/>
    <property type="project" value="TreeGrafter"/>
</dbReference>
<comment type="catalytic activity">
    <reaction evidence="4">
        <text>L-threonyl-[protein] + ATP = O-phospho-L-threonyl-[protein] + ADP + H(+)</text>
        <dbReference type="Rhea" id="RHEA:46608"/>
        <dbReference type="Rhea" id="RHEA-COMP:11060"/>
        <dbReference type="Rhea" id="RHEA-COMP:11605"/>
        <dbReference type="ChEBI" id="CHEBI:15378"/>
        <dbReference type="ChEBI" id="CHEBI:30013"/>
        <dbReference type="ChEBI" id="CHEBI:30616"/>
        <dbReference type="ChEBI" id="CHEBI:61977"/>
        <dbReference type="ChEBI" id="CHEBI:456216"/>
        <dbReference type="EC" id="2.7.11.22"/>
    </reaction>
</comment>
<dbReference type="EMBL" id="ONZQ02000002">
    <property type="protein sequence ID" value="SPN98427.1"/>
    <property type="molecule type" value="Genomic_DNA"/>
</dbReference>
<dbReference type="Gene3D" id="1.10.510.10">
    <property type="entry name" value="Transferase(Phosphotransferase) domain 1"/>
    <property type="match status" value="1"/>
</dbReference>
<comment type="catalytic activity">
    <reaction evidence="5">
        <text>L-seryl-[protein] + ATP = O-phospho-L-seryl-[protein] + ADP + H(+)</text>
        <dbReference type="Rhea" id="RHEA:17989"/>
        <dbReference type="Rhea" id="RHEA-COMP:9863"/>
        <dbReference type="Rhea" id="RHEA-COMP:11604"/>
        <dbReference type="ChEBI" id="CHEBI:15378"/>
        <dbReference type="ChEBI" id="CHEBI:29999"/>
        <dbReference type="ChEBI" id="CHEBI:30616"/>
        <dbReference type="ChEBI" id="CHEBI:83421"/>
        <dbReference type="ChEBI" id="CHEBI:456216"/>
        <dbReference type="EC" id="2.7.11.22"/>
    </reaction>
</comment>
<keyword evidence="7" id="KW-0808">Transferase</keyword>
<dbReference type="EC" id="2.7.11.22" evidence="1"/>
<dbReference type="AlphaFoldDB" id="A0AAE8MRP7"/>
<proteinExistence type="predicted"/>
<dbReference type="Gene3D" id="3.30.200.20">
    <property type="entry name" value="Phosphorylase Kinase, domain 1"/>
    <property type="match status" value="1"/>
</dbReference>
<feature type="domain" description="Protein kinase" evidence="6">
    <location>
        <begin position="96"/>
        <end position="397"/>
    </location>
</feature>
<dbReference type="InterPro" id="IPR000719">
    <property type="entry name" value="Prot_kinase_dom"/>
</dbReference>
<dbReference type="Pfam" id="PF00069">
    <property type="entry name" value="Pkinase"/>
    <property type="match status" value="1"/>
</dbReference>
<dbReference type="InterPro" id="IPR050108">
    <property type="entry name" value="CDK"/>
</dbReference>
<organism evidence="7 8">
    <name type="scientific">Cephalotrichum gorgonifer</name>
    <dbReference type="NCBI Taxonomy" id="2041049"/>
    <lineage>
        <taxon>Eukaryota</taxon>
        <taxon>Fungi</taxon>
        <taxon>Dikarya</taxon>
        <taxon>Ascomycota</taxon>
        <taxon>Pezizomycotina</taxon>
        <taxon>Sordariomycetes</taxon>
        <taxon>Hypocreomycetidae</taxon>
        <taxon>Microascales</taxon>
        <taxon>Microascaceae</taxon>
        <taxon>Cephalotrichum</taxon>
    </lineage>
</organism>
<protein>
    <recommendedName>
        <fullName evidence="1">cyclin-dependent kinase</fullName>
        <ecNumber evidence="1">2.7.11.22</ecNumber>
    </recommendedName>
</protein>
<dbReference type="GO" id="GO:0000307">
    <property type="term" value="C:cyclin-dependent protein kinase holoenzyme complex"/>
    <property type="evidence" value="ECO:0007669"/>
    <property type="project" value="TreeGrafter"/>
</dbReference>
<dbReference type="PROSITE" id="PS50011">
    <property type="entry name" value="PROTEIN_KINASE_DOM"/>
    <property type="match status" value="1"/>
</dbReference>
<name>A0AAE8MRP7_9PEZI</name>
<evidence type="ECO:0000256" key="3">
    <source>
        <dbReference type="ARBA" id="ARBA00022840"/>
    </source>
</evidence>
<keyword evidence="2" id="KW-0547">Nucleotide-binding</keyword>
<dbReference type="GO" id="GO:0005737">
    <property type="term" value="C:cytoplasm"/>
    <property type="evidence" value="ECO:0007669"/>
    <property type="project" value="TreeGrafter"/>
</dbReference>
<accession>A0AAE8MRP7</accession>
<dbReference type="InterPro" id="IPR011009">
    <property type="entry name" value="Kinase-like_dom_sf"/>
</dbReference>
<dbReference type="GO" id="GO:0005524">
    <property type="term" value="F:ATP binding"/>
    <property type="evidence" value="ECO:0007669"/>
    <property type="project" value="UniProtKB-KW"/>
</dbReference>
<dbReference type="PANTHER" id="PTHR24056:SF576">
    <property type="entry name" value="SERINE_THREONINE-PROTEIN KINASE CSK1"/>
    <property type="match status" value="1"/>
</dbReference>
<sequence length="402" mass="43743">MAPDEWKAGLTASARYENIERIASAITAGCPGRADTAQQEAFKLESQAFDVSPTRQDYDQACLAASQPSLPPPEQCPALSHPFHHDPTPGLTIGHYTNCVELDEGITSTVYRSPATAATADLLSPERGYALKLIHHHPPEPHNPTREIKTLQSCSGHATIIPLLETFHDGENHLVLVFPLKPLTLSQLLDAGGPLPDPQVSRITRDVLSALEYIHERGIVHRDLKPSAVLLDGPDGPAYLSDFGTVWHPEFSPPSEPADSKILDIGTGPYRPPDALMGNKSYSTPIDIWSLGVLLSELASLSPHPTPIFSSPPTHEDGSQLGLILSIFRTLGTPTLETWPEAAAFRTSPFGMWRVFEAQEGAFDGVSGTFRELVVGMLKYESGQRLTAKQALEHKCLSHEQK</sequence>
<dbReference type="GO" id="GO:0010389">
    <property type="term" value="P:regulation of G2/M transition of mitotic cell cycle"/>
    <property type="evidence" value="ECO:0007669"/>
    <property type="project" value="TreeGrafter"/>
</dbReference>
<evidence type="ECO:0000256" key="1">
    <source>
        <dbReference type="ARBA" id="ARBA00012425"/>
    </source>
</evidence>
<dbReference type="SUPFAM" id="SSF56112">
    <property type="entry name" value="Protein kinase-like (PK-like)"/>
    <property type="match status" value="1"/>
</dbReference>
<dbReference type="GO" id="GO:0005634">
    <property type="term" value="C:nucleus"/>
    <property type="evidence" value="ECO:0007669"/>
    <property type="project" value="TreeGrafter"/>
</dbReference>
<dbReference type="GO" id="GO:0030332">
    <property type="term" value="F:cyclin binding"/>
    <property type="evidence" value="ECO:0007669"/>
    <property type="project" value="TreeGrafter"/>
</dbReference>
<reference evidence="7" key="1">
    <citation type="submission" date="2018-03" db="EMBL/GenBank/DDBJ databases">
        <authorList>
            <person name="Guldener U."/>
        </authorList>
    </citation>
    <scope>NUCLEOTIDE SEQUENCE</scope>
</reference>
<evidence type="ECO:0000259" key="6">
    <source>
        <dbReference type="PROSITE" id="PS50011"/>
    </source>
</evidence>
<dbReference type="GO" id="GO:0007165">
    <property type="term" value="P:signal transduction"/>
    <property type="evidence" value="ECO:0007669"/>
    <property type="project" value="TreeGrafter"/>
</dbReference>
<gene>
    <name evidence="7" type="ORF">DNG_01472</name>
</gene>
<keyword evidence="3" id="KW-0067">ATP-binding</keyword>
<dbReference type="GO" id="GO:0010468">
    <property type="term" value="P:regulation of gene expression"/>
    <property type="evidence" value="ECO:0007669"/>
    <property type="project" value="TreeGrafter"/>
</dbReference>